<evidence type="ECO:0000313" key="7">
    <source>
        <dbReference type="EMBL" id="SGZ55459.1"/>
    </source>
</evidence>
<dbReference type="InterPro" id="IPR013785">
    <property type="entry name" value="Aldolase_TIM"/>
</dbReference>
<reference evidence="7 8" key="1">
    <citation type="submission" date="2016-10" db="EMBL/GenBank/DDBJ databases">
        <authorList>
            <person name="de Groot N.N."/>
        </authorList>
    </citation>
    <scope>NUCLEOTIDE SEQUENCE [LARGE SCALE GENOMIC DNA]</scope>
    <source>
        <strain evidence="7 8">CBS 141442</strain>
    </source>
</reference>
<dbReference type="InterPro" id="IPR001155">
    <property type="entry name" value="OxRdtase_FMN_N"/>
</dbReference>
<evidence type="ECO:0000256" key="2">
    <source>
        <dbReference type="ARBA" id="ARBA00022630"/>
    </source>
</evidence>
<dbReference type="GO" id="GO:0050661">
    <property type="term" value="F:NADP binding"/>
    <property type="evidence" value="ECO:0007669"/>
    <property type="project" value="InterPro"/>
</dbReference>
<accession>A0A1L0BW26</accession>
<dbReference type="STRING" id="45354.A0A1L0BW26"/>
<keyword evidence="2" id="KW-0285">Flavoprotein</keyword>
<dbReference type="Pfam" id="PF00724">
    <property type="entry name" value="Oxidored_FMN"/>
    <property type="match status" value="1"/>
</dbReference>
<feature type="domain" description="NADH:flavin oxidoreductase/NADH oxidase N-terminal" evidence="6">
    <location>
        <begin position="45"/>
        <end position="382"/>
    </location>
</feature>
<evidence type="ECO:0000256" key="3">
    <source>
        <dbReference type="ARBA" id="ARBA00022643"/>
    </source>
</evidence>
<dbReference type="AlphaFoldDB" id="A0A1L0BW26"/>
<protein>
    <submittedName>
        <fullName evidence="7">CIC11C00000000396</fullName>
    </submittedName>
</protein>
<dbReference type="SUPFAM" id="SSF51395">
    <property type="entry name" value="FMN-linked oxidoreductases"/>
    <property type="match status" value="1"/>
</dbReference>
<dbReference type="GO" id="GO:0010181">
    <property type="term" value="F:FMN binding"/>
    <property type="evidence" value="ECO:0007669"/>
    <property type="project" value="InterPro"/>
</dbReference>
<gene>
    <name evidence="7" type="ORF">SAMEA4029010_CIC11G00000000396</name>
</gene>
<dbReference type="GO" id="GO:0003959">
    <property type="term" value="F:NADPH dehydrogenase activity"/>
    <property type="evidence" value="ECO:0007669"/>
    <property type="project" value="InterPro"/>
</dbReference>
<dbReference type="EMBL" id="LT635760">
    <property type="protein sequence ID" value="SGZ55459.1"/>
    <property type="molecule type" value="Genomic_DNA"/>
</dbReference>
<dbReference type="InterPro" id="IPR044152">
    <property type="entry name" value="YqjM-like"/>
</dbReference>
<evidence type="ECO:0000313" key="8">
    <source>
        <dbReference type="Proteomes" id="UP000182334"/>
    </source>
</evidence>
<evidence type="ECO:0000256" key="4">
    <source>
        <dbReference type="ARBA" id="ARBA00022857"/>
    </source>
</evidence>
<dbReference type="PANTHER" id="PTHR43303:SF4">
    <property type="entry name" value="NADPH DEHYDROGENASE C23G7.10C-RELATED"/>
    <property type="match status" value="1"/>
</dbReference>
<organism evidence="7 8">
    <name type="scientific">Sungouiella intermedia</name>
    <dbReference type="NCBI Taxonomy" id="45354"/>
    <lineage>
        <taxon>Eukaryota</taxon>
        <taxon>Fungi</taxon>
        <taxon>Dikarya</taxon>
        <taxon>Ascomycota</taxon>
        <taxon>Saccharomycotina</taxon>
        <taxon>Pichiomycetes</taxon>
        <taxon>Metschnikowiaceae</taxon>
        <taxon>Sungouiella</taxon>
    </lineage>
</organism>
<evidence type="ECO:0000256" key="1">
    <source>
        <dbReference type="ARBA" id="ARBA00001917"/>
    </source>
</evidence>
<evidence type="ECO:0000256" key="5">
    <source>
        <dbReference type="ARBA" id="ARBA00023002"/>
    </source>
</evidence>
<dbReference type="OrthoDB" id="72788at2759"/>
<keyword evidence="8" id="KW-1185">Reference proteome</keyword>
<comment type="cofactor">
    <cofactor evidence="1">
        <name>FMN</name>
        <dbReference type="ChEBI" id="CHEBI:58210"/>
    </cofactor>
</comment>
<sequence length="421" mass="46079">MSLQLPEPATGHNAPYDLAPGLPFEYALADGVVGSALEVTEKTPKLFHPLKIKSMVLPNRVGVSPMCQCCADNNEVTDYHRIHYGGFSARGPGLIMIEATAVASSAGTSVVDLGIWKDSQAEKFRPIIQYAHANTAKIGIQLAHAGRKSMQSAMFEYLENWDPRGKKEELVAPSAITFRPGGRLPTPRELKIDEIHALIEKFGAAAKRAVAVGFDFVEIHAAHGYLINEFMSSHSNKRTDEYGGSFENRIRFLLEVIESVKANIPKDYPLFLRWSGSELHDSNPEAWTVEDSVKLAPIVVAKGVDFIDVSAGGNDSGADRPKKGFGMFVDFARRVKEAVGDTAVVSAVGRMHDPVKINELLEQGVIDFALVGSPFLVNQGLVIDWAKAMGVEIHNAAPFWPLRAKGSLRVSIGKWSHWHCR</sequence>
<keyword evidence="4" id="KW-0521">NADP</keyword>
<evidence type="ECO:0000259" key="6">
    <source>
        <dbReference type="Pfam" id="PF00724"/>
    </source>
</evidence>
<dbReference type="PANTHER" id="PTHR43303">
    <property type="entry name" value="NADPH DEHYDROGENASE C23G7.10C-RELATED"/>
    <property type="match status" value="1"/>
</dbReference>
<keyword evidence="5" id="KW-0560">Oxidoreductase</keyword>
<dbReference type="Gene3D" id="3.20.20.70">
    <property type="entry name" value="Aldolase class I"/>
    <property type="match status" value="1"/>
</dbReference>
<name>A0A1L0BW26_9ASCO</name>
<dbReference type="Proteomes" id="UP000182334">
    <property type="component" value="Chromosome V"/>
</dbReference>
<keyword evidence="3" id="KW-0288">FMN</keyword>
<proteinExistence type="predicted"/>